<dbReference type="Gene3D" id="3.40.50.300">
    <property type="entry name" value="P-loop containing nucleotide triphosphate hydrolases"/>
    <property type="match status" value="2"/>
</dbReference>
<dbReference type="InterPro" id="IPR027785">
    <property type="entry name" value="UvrD-like_helicase_C"/>
</dbReference>
<feature type="region of interest" description="Disordered" evidence="3">
    <location>
        <begin position="73"/>
        <end position="102"/>
    </location>
</feature>
<dbReference type="AlphaFoldDB" id="A0A4Y9F3N3"/>
<dbReference type="CDD" id="cd18809">
    <property type="entry name" value="SF1_C_RecD"/>
    <property type="match status" value="1"/>
</dbReference>
<evidence type="ECO:0000256" key="1">
    <source>
        <dbReference type="ARBA" id="ARBA00022741"/>
    </source>
</evidence>
<dbReference type="InterPro" id="IPR027417">
    <property type="entry name" value="P-loop_NTPase"/>
</dbReference>
<protein>
    <submittedName>
        <fullName evidence="6">Uncharacterized protein</fullName>
    </submittedName>
</protein>
<dbReference type="OrthoDB" id="4524286at2"/>
<dbReference type="SUPFAM" id="SSF55464">
    <property type="entry name" value="Origin of replication-binding domain, RBD-like"/>
    <property type="match status" value="1"/>
</dbReference>
<dbReference type="SUPFAM" id="SSF52540">
    <property type="entry name" value="P-loop containing nucleoside triphosphate hydrolases"/>
    <property type="match status" value="2"/>
</dbReference>
<dbReference type="Pfam" id="PF08751">
    <property type="entry name" value="TrwC"/>
    <property type="match status" value="1"/>
</dbReference>
<keyword evidence="2" id="KW-0067">ATP-binding</keyword>
<dbReference type="EMBL" id="SPQC01000024">
    <property type="protein sequence ID" value="TFU21945.1"/>
    <property type="molecule type" value="Genomic_DNA"/>
</dbReference>
<evidence type="ECO:0000259" key="5">
    <source>
        <dbReference type="Pfam" id="PF13538"/>
    </source>
</evidence>
<proteinExistence type="predicted"/>
<comment type="caution">
    <text evidence="6">The sequence shown here is derived from an EMBL/GenBank/DDBJ whole genome shotgun (WGS) entry which is preliminary data.</text>
</comment>
<evidence type="ECO:0000313" key="7">
    <source>
        <dbReference type="Proteomes" id="UP000297951"/>
    </source>
</evidence>
<keyword evidence="1" id="KW-0547">Nucleotide-binding</keyword>
<dbReference type="PANTHER" id="PTHR43788:SF6">
    <property type="entry name" value="DNA HELICASE B"/>
    <property type="match status" value="1"/>
</dbReference>
<dbReference type="NCBIfam" id="NF041492">
    <property type="entry name" value="MobF"/>
    <property type="match status" value="1"/>
</dbReference>
<dbReference type="InterPro" id="IPR050534">
    <property type="entry name" value="Coronavir_polyprotein_1ab"/>
</dbReference>
<organism evidence="6 7">
    <name type="scientific">Rothia nasimurium</name>
    <dbReference type="NCBI Taxonomy" id="85336"/>
    <lineage>
        <taxon>Bacteria</taxon>
        <taxon>Bacillati</taxon>
        <taxon>Actinomycetota</taxon>
        <taxon>Actinomycetes</taxon>
        <taxon>Micrococcales</taxon>
        <taxon>Micrococcaceae</taxon>
        <taxon>Rothia</taxon>
    </lineage>
</organism>
<dbReference type="Proteomes" id="UP000297951">
    <property type="component" value="Unassembled WGS sequence"/>
</dbReference>
<dbReference type="GO" id="GO:0003678">
    <property type="term" value="F:DNA helicase activity"/>
    <property type="evidence" value="ECO:0007669"/>
    <property type="project" value="UniProtKB-ARBA"/>
</dbReference>
<sequence length="1233" mass="137134">MTVSISRMDIRYYLSTISASDGADTKGQLTEYYTGSGDPTGTWYGKGLKGLSLTAEEKVSAHEAISVYEEARHPKTGQRIGKKPMKDAPAPEGAKTASGKSTAKTRKAVAGFDLTFSVPKSVSVLWAISDTHTQTRIHQAHQEAVRKSLAWAEEQIIQTRAGNGGVIKVGAEGIIASLFDHYDSRAGDPQLHTHAVIANRLQRSSDRQWVTLDSYALHKSVVTISEMYNALLFDELAHSVSAEAEQRDPLMTVLKSQEATYRGNDRVELAGVPDELIAEFSQRVMAIEEVTDKLVKQWEETHGRPASDELILTFRRQATLETRDQKQTKKPPLNFRMSQWRSRAYQRGYSPNQIVKDATGRTITYYSPTDFTPEALQEIASEILERTITRHPTFTRNNLLASAHRLTLALRFKSLEERNALANQLVDLALSNSMELTPDRYKLDHLTEKHLSLKGRSVFNQADEKIYTTPYMLEIEKDLMQGVTTRSTSTHVKDAQAARKNLQAYTSEAGHHLAADQLEAAHQVITSNQHISAIIGPAGTGKTSTLAGLRQVWEKHQGQNTIIGLAPSAAAASVLGQELGISTDNVAKWIYESVGEGATRRAKQYIDLKQRIATLEARLDKDPHNRYLIRSLDSACLKLTKVISDQSRYQIRRGQLLIVDEASMISTEDLSVLYQQTKAAGAKLLLVGDPKQLDAVDAGGFLGWMENKGHASHLTSVWRFKAEWEKKASLQLRAGDTEVLKTYLEMGRITEASDALDSAYSAWVEDQAAGKSSVLIAGRNDQVQELNERAQAQFLAEGKTSDKKSIKIRTGSAYLGDTILARLNDRKILDSDGDFIKNGTRLKITAIRRGHIKAEREDTGASVTIPTDYVNDSIELGYACTIHRSQGLTVDTCHVAIDTSYNREQLYVAMTRGKEKNQIHINAEPDEEQLPDTPDPWGMMKAIVSEEAMEVLTGIMHKSDVDKTAHEMQEQEYGWAKNLGRALAELEYLAEASAARRVSAWAEQVLGQEPELYAYTPQYKALLLAAKESDIDILALPSHIKTLKGATTYLQERAENPKDATELIPAPRFLNDQESQALTQITENINQRIDAILYKDREEEWHRAMGGTYPFGQKSIHRQVVIWRALSGQDEAPAPLGEAPRSNEVRLSRYYRRLDAVIGNLKRRDRQQMLYDLNSPLIPENAELGALLDGALEDMKELETIVAAKLGVSPQSSEQIHASSHSQLYGGIGDMEL</sequence>
<dbReference type="InterPro" id="IPR014862">
    <property type="entry name" value="TrwC"/>
</dbReference>
<feature type="compositionally biased region" description="Basic residues" evidence="3">
    <location>
        <begin position="74"/>
        <end position="83"/>
    </location>
</feature>
<evidence type="ECO:0000259" key="4">
    <source>
        <dbReference type="Pfam" id="PF08751"/>
    </source>
</evidence>
<evidence type="ECO:0000256" key="2">
    <source>
        <dbReference type="ARBA" id="ARBA00022840"/>
    </source>
</evidence>
<gene>
    <name evidence="6" type="ORF">E4U03_07495</name>
</gene>
<evidence type="ECO:0000313" key="6">
    <source>
        <dbReference type="EMBL" id="TFU21945.1"/>
    </source>
</evidence>
<feature type="domain" description="UvrD-like helicase C-terminal" evidence="5">
    <location>
        <begin position="877"/>
        <end position="916"/>
    </location>
</feature>
<accession>A0A4Y9F3N3</accession>
<dbReference type="GO" id="GO:0005524">
    <property type="term" value="F:ATP binding"/>
    <property type="evidence" value="ECO:0007669"/>
    <property type="project" value="UniProtKB-KW"/>
</dbReference>
<dbReference type="RefSeq" id="WP_135012935.1">
    <property type="nucleotide sequence ID" value="NZ_JADGLK010000024.1"/>
</dbReference>
<evidence type="ECO:0000256" key="3">
    <source>
        <dbReference type="SAM" id="MobiDB-lite"/>
    </source>
</evidence>
<dbReference type="Pfam" id="PF13538">
    <property type="entry name" value="UvrD_C_2"/>
    <property type="match status" value="1"/>
</dbReference>
<name>A0A4Y9F3N3_9MICC</name>
<dbReference type="Pfam" id="PF13604">
    <property type="entry name" value="AAA_30"/>
    <property type="match status" value="1"/>
</dbReference>
<feature type="domain" description="TrwC relaxase" evidence="4">
    <location>
        <begin position="11"/>
        <end position="344"/>
    </location>
</feature>
<dbReference type="PANTHER" id="PTHR43788">
    <property type="entry name" value="DNA2/NAM7 HELICASE FAMILY MEMBER"/>
    <property type="match status" value="1"/>
</dbReference>
<reference evidence="6 7" key="1">
    <citation type="submission" date="2019-03" db="EMBL/GenBank/DDBJ databases">
        <title>Diversity of the mouse oral microbiome.</title>
        <authorList>
            <person name="Joseph S."/>
            <person name="Aduse-Opoku J."/>
            <person name="Curtis M."/>
            <person name="Wade W."/>
            <person name="Hashim A."/>
        </authorList>
    </citation>
    <scope>NUCLEOTIDE SEQUENCE [LARGE SCALE GENOMIC DNA]</scope>
    <source>
        <strain evidence="7">irhom_31</strain>
    </source>
</reference>